<feature type="domain" description="AB hydrolase-1" evidence="1">
    <location>
        <begin position="55"/>
        <end position="332"/>
    </location>
</feature>
<dbReference type="PANTHER" id="PTHR43194:SF2">
    <property type="entry name" value="PEROXISOMAL MEMBRANE PROTEIN LPX1"/>
    <property type="match status" value="1"/>
</dbReference>
<dbReference type="InterPro" id="IPR050228">
    <property type="entry name" value="Carboxylesterase_BioH"/>
</dbReference>
<reference evidence="2 3" key="1">
    <citation type="submission" date="2020-03" db="EMBL/GenBank/DDBJ databases">
        <title>FDA dAtabase for Regulatory Grade micrObial Sequences (FDA-ARGOS): Supporting development and validation of Infectious Disease Dx tests.</title>
        <authorList>
            <person name="Campos J."/>
            <person name="Goldberg B."/>
            <person name="Tallon L."/>
            <person name="Sadzewicz L."/>
            <person name="Vavikolanu K."/>
            <person name="Mehta A."/>
            <person name="Aluvathingal J."/>
            <person name="Nadendla S."/>
            <person name="Nandy P."/>
            <person name="Geyer C."/>
            <person name="Yan Y."/>
            <person name="Sichtig H."/>
        </authorList>
    </citation>
    <scope>NUCLEOTIDE SEQUENCE [LARGE SCALE GENOMIC DNA]</scope>
    <source>
        <strain evidence="2 3">FDAARGOS_656</strain>
    </source>
</reference>
<dbReference type="EMBL" id="JABWAD010000055">
    <property type="protein sequence ID" value="KAF6067142.1"/>
    <property type="molecule type" value="Genomic_DNA"/>
</dbReference>
<dbReference type="Gene3D" id="3.40.50.1820">
    <property type="entry name" value="alpha/beta hydrolase"/>
    <property type="match status" value="1"/>
</dbReference>
<evidence type="ECO:0000259" key="1">
    <source>
        <dbReference type="Pfam" id="PF12697"/>
    </source>
</evidence>
<dbReference type="SMR" id="A0A8H6BZI9"/>
<evidence type="ECO:0000313" key="2">
    <source>
        <dbReference type="EMBL" id="KAF6067142.1"/>
    </source>
</evidence>
<keyword evidence="2" id="KW-0378">Hydrolase</keyword>
<name>A0A8H6BZI9_CANAX</name>
<dbReference type="GO" id="GO:0016787">
    <property type="term" value="F:hydrolase activity"/>
    <property type="evidence" value="ECO:0007669"/>
    <property type="project" value="UniProtKB-KW"/>
</dbReference>
<gene>
    <name evidence="2" type="ORF">FOB64_004566</name>
</gene>
<evidence type="ECO:0000313" key="3">
    <source>
        <dbReference type="Proteomes" id="UP000536275"/>
    </source>
</evidence>
<dbReference type="SUPFAM" id="SSF53474">
    <property type="entry name" value="alpha/beta-Hydrolases"/>
    <property type="match status" value="1"/>
</dbReference>
<proteinExistence type="predicted"/>
<sequence>MSFSVEKKTTLAHPFRAPGSTLISSDQSNLKIVYNKYKTRSPLPNSTNQLRYNFIFCHGTGFNKSIWKYHISKLYQLSQSLQVPWFLDSVIAIDMVGHGDSSLENQGKLGTIFRWDDGAKDVIAIIKHEIATTGDFQNNLESRNLIIGHSMGGFNSLYATFLEPSLFDAVIPIEAVIYGAPGGLEKFSKKFSKISKLLIDTFDSKDDINFFFKEFSFFKNMQDQVSDDFINDEVYEIKDKESGEIKYKLKCNTPHQMAAYYGAFMSIPFGMFAIPHIRVPICHVIGSKGVWNPPESITWIRGAINKEFLAGKVDVPKGEHLLNVELPDETIDIIQNFTTERTKAFIEARNNLPEVKLNNNKEAIAKEQFQNLIDLKFDQVNGYFIEDRVDNYEALQKLAKL</sequence>
<dbReference type="AlphaFoldDB" id="A0A8H6BZI9"/>
<accession>A0A8H6BZI9</accession>
<organism evidence="2 3">
    <name type="scientific">Candida albicans</name>
    <name type="common">Yeast</name>
    <dbReference type="NCBI Taxonomy" id="5476"/>
    <lineage>
        <taxon>Eukaryota</taxon>
        <taxon>Fungi</taxon>
        <taxon>Dikarya</taxon>
        <taxon>Ascomycota</taxon>
        <taxon>Saccharomycotina</taxon>
        <taxon>Pichiomycetes</taxon>
        <taxon>Debaryomycetaceae</taxon>
        <taxon>Candida/Lodderomyces clade</taxon>
        <taxon>Candida</taxon>
    </lineage>
</organism>
<dbReference type="InterPro" id="IPR000073">
    <property type="entry name" value="AB_hydrolase_1"/>
</dbReference>
<dbReference type="Pfam" id="PF12697">
    <property type="entry name" value="Abhydrolase_6"/>
    <property type="match status" value="1"/>
</dbReference>
<protein>
    <submittedName>
        <fullName evidence="2">Alpha/beta hydrolase family protein</fullName>
    </submittedName>
</protein>
<dbReference type="InterPro" id="IPR029058">
    <property type="entry name" value="AB_hydrolase_fold"/>
</dbReference>
<comment type="caution">
    <text evidence="2">The sequence shown here is derived from an EMBL/GenBank/DDBJ whole genome shotgun (WGS) entry which is preliminary data.</text>
</comment>
<dbReference type="Proteomes" id="UP000536275">
    <property type="component" value="Unassembled WGS sequence"/>
</dbReference>
<dbReference type="PANTHER" id="PTHR43194">
    <property type="entry name" value="HYDROLASE ALPHA/BETA FOLD FAMILY"/>
    <property type="match status" value="1"/>
</dbReference>